<dbReference type="Gene3D" id="3.60.40.10">
    <property type="entry name" value="PPM-type phosphatase domain"/>
    <property type="match status" value="1"/>
</dbReference>
<dbReference type="GO" id="GO:0000160">
    <property type="term" value="P:phosphorelay signal transduction system"/>
    <property type="evidence" value="ECO:0007669"/>
    <property type="project" value="InterPro"/>
</dbReference>
<dbReference type="AlphaFoldDB" id="A0A377Q6J8"/>
<dbReference type="EMBL" id="SMBT01000005">
    <property type="protein sequence ID" value="TCU87046.1"/>
    <property type="molecule type" value="Genomic_DNA"/>
</dbReference>
<dbReference type="SMART" id="SM00448">
    <property type="entry name" value="REC"/>
    <property type="match status" value="1"/>
</dbReference>
<sequence length="573" mass="63619">MKILVVDDTESVLLLISRFVEALGHKAIQARNGLEALETWRRERPDLVLMDMMMPVMSGLEAAVAIKHEAHETWVPIVFVTGVGEENKLAEAIEQGADDYINKPVNFRVLEAKLKAFSRTLELNRKVREQSLKLADYYDRAEEEKRVVSHLMEQMVNAELLYDPQFEYYLSPAESLSGDLIAAARTPGQALYLMLADGIGHGLTAALNVLPLTQPFYTMTEKGYTISDILIEMNNKVRQVLPIGRFVALVLISIDESAGCIEVWNGGMPSVHVISPKGEVKHTWKSSHLPLGIVPTNSMDVMTDRYYFNEPACLAAYSDGLIEARHSSKGDYGLDRLLQVLADAPADQRLQHAKNDLALFLEGEAHHDDISLVLAYFGDRPIARSKERIPAVVEEVNISTLAALGESAWRYSVALGVDEIRHINTVPFMMNFIGGVRSLAHSQSDVFLILTELFVNALDHGVLGLNSAMKRGADGMEQYLCERASRLEMLTEGRIEIDLTGLHYDGKDVLRIRVKDSGPGFDWSQLCSGNVELSHHLAFGRGIALVRSLCASAQYHGTGNEVVAYYIPRTETV</sequence>
<dbReference type="PANTHER" id="PTHR43156">
    <property type="entry name" value="STAGE II SPORULATION PROTEIN E-RELATED"/>
    <property type="match status" value="1"/>
</dbReference>
<feature type="modified residue" description="4-aspartylphosphate" evidence="2">
    <location>
        <position position="51"/>
    </location>
</feature>
<dbReference type="InterPro" id="IPR001789">
    <property type="entry name" value="Sig_transdc_resp-reg_receiver"/>
</dbReference>
<accession>A0A377Q6J8</accession>
<evidence type="ECO:0000259" key="3">
    <source>
        <dbReference type="PROSITE" id="PS50110"/>
    </source>
</evidence>
<dbReference type="Proteomes" id="UP000295794">
    <property type="component" value="Unassembled WGS sequence"/>
</dbReference>
<dbReference type="OrthoDB" id="9811749at2"/>
<dbReference type="InterPro" id="IPR036890">
    <property type="entry name" value="HATPase_C_sf"/>
</dbReference>
<dbReference type="Gene3D" id="3.40.50.2300">
    <property type="match status" value="1"/>
</dbReference>
<keyword evidence="7" id="KW-1185">Reference proteome</keyword>
<dbReference type="Gene3D" id="3.30.565.10">
    <property type="entry name" value="Histidine kinase-like ATPase, C-terminal domain"/>
    <property type="match status" value="1"/>
</dbReference>
<dbReference type="InterPro" id="IPR011006">
    <property type="entry name" value="CheY-like_superfamily"/>
</dbReference>
<organism evidence="4 6">
    <name type="scientific">Iodobacter fluviatilis</name>
    <dbReference type="NCBI Taxonomy" id="537"/>
    <lineage>
        <taxon>Bacteria</taxon>
        <taxon>Pseudomonadati</taxon>
        <taxon>Pseudomonadota</taxon>
        <taxon>Betaproteobacteria</taxon>
        <taxon>Neisseriales</taxon>
        <taxon>Chitinibacteraceae</taxon>
        <taxon>Iodobacter</taxon>
    </lineage>
</organism>
<dbReference type="GO" id="GO:0016791">
    <property type="term" value="F:phosphatase activity"/>
    <property type="evidence" value="ECO:0007669"/>
    <property type="project" value="TreeGrafter"/>
</dbReference>
<dbReference type="SUPFAM" id="SSF52172">
    <property type="entry name" value="CheY-like"/>
    <property type="match status" value="1"/>
</dbReference>
<dbReference type="SUPFAM" id="SSF55874">
    <property type="entry name" value="ATPase domain of HSP90 chaperone/DNA topoisomerase II/histidine kinase"/>
    <property type="match status" value="1"/>
</dbReference>
<dbReference type="InterPro" id="IPR003594">
    <property type="entry name" value="HATPase_dom"/>
</dbReference>
<dbReference type="InterPro" id="IPR001932">
    <property type="entry name" value="PPM-type_phosphatase-like_dom"/>
</dbReference>
<dbReference type="PROSITE" id="PS50110">
    <property type="entry name" value="RESPONSE_REGULATORY"/>
    <property type="match status" value="1"/>
</dbReference>
<evidence type="ECO:0000313" key="4">
    <source>
        <dbReference type="EMBL" id="STQ90378.1"/>
    </source>
</evidence>
<dbReference type="Pfam" id="PF07228">
    <property type="entry name" value="SpoIIE"/>
    <property type="match status" value="1"/>
</dbReference>
<dbReference type="InterPro" id="IPR052016">
    <property type="entry name" value="Bact_Sigma-Reg"/>
</dbReference>
<evidence type="ECO:0000256" key="2">
    <source>
        <dbReference type="PROSITE-ProRule" id="PRU00169"/>
    </source>
</evidence>
<keyword evidence="1" id="KW-0378">Hydrolase</keyword>
<dbReference type="Pfam" id="PF13581">
    <property type="entry name" value="HATPase_c_2"/>
    <property type="match status" value="1"/>
</dbReference>
<proteinExistence type="predicted"/>
<dbReference type="SMART" id="SM00331">
    <property type="entry name" value="PP2C_SIG"/>
    <property type="match status" value="1"/>
</dbReference>
<dbReference type="Proteomes" id="UP000255108">
    <property type="component" value="Unassembled WGS sequence"/>
</dbReference>
<name>A0A377Q6J8_9NEIS</name>
<evidence type="ECO:0000256" key="1">
    <source>
        <dbReference type="ARBA" id="ARBA00022801"/>
    </source>
</evidence>
<reference evidence="5 7" key="2">
    <citation type="submission" date="2019-03" db="EMBL/GenBank/DDBJ databases">
        <title>Genomic Encyclopedia of Type Strains, Phase IV (KMG-IV): sequencing the most valuable type-strain genomes for metagenomic binning, comparative biology and taxonomic classification.</title>
        <authorList>
            <person name="Goeker M."/>
        </authorList>
    </citation>
    <scope>NUCLEOTIDE SEQUENCE [LARGE SCALE GENOMIC DNA]</scope>
    <source>
        <strain evidence="5 7">DSM 3764</strain>
    </source>
</reference>
<evidence type="ECO:0000313" key="5">
    <source>
        <dbReference type="EMBL" id="TCU87046.1"/>
    </source>
</evidence>
<feature type="domain" description="Response regulatory" evidence="3">
    <location>
        <begin position="2"/>
        <end position="118"/>
    </location>
</feature>
<dbReference type="PANTHER" id="PTHR43156:SF2">
    <property type="entry name" value="STAGE II SPORULATION PROTEIN E"/>
    <property type="match status" value="1"/>
</dbReference>
<dbReference type="EMBL" id="UGHR01000001">
    <property type="protein sequence ID" value="STQ90378.1"/>
    <property type="molecule type" value="Genomic_DNA"/>
</dbReference>
<dbReference type="CDD" id="cd17546">
    <property type="entry name" value="REC_hyHK_CKI1_RcsC-like"/>
    <property type="match status" value="1"/>
</dbReference>
<dbReference type="Pfam" id="PF00072">
    <property type="entry name" value="Response_reg"/>
    <property type="match status" value="1"/>
</dbReference>
<keyword evidence="2" id="KW-0597">Phosphoprotein</keyword>
<protein>
    <submittedName>
        <fullName evidence="4">Alkaline phosphatase synthesis transcriptional regulatory protein phoP</fullName>
    </submittedName>
    <submittedName>
        <fullName evidence="5">Histidine kinase-like protein</fullName>
    </submittedName>
</protein>
<gene>
    <name evidence="4" type="primary">phoP</name>
    <name evidence="5" type="ORF">EV682_105171</name>
    <name evidence="4" type="ORF">NCTC11159_01442</name>
</gene>
<dbReference type="InterPro" id="IPR036457">
    <property type="entry name" value="PPM-type-like_dom_sf"/>
</dbReference>
<dbReference type="CDD" id="cd16936">
    <property type="entry name" value="HATPase_RsbW-like"/>
    <property type="match status" value="1"/>
</dbReference>
<dbReference type="RefSeq" id="WP_115226715.1">
    <property type="nucleotide sequence ID" value="NZ_CAWOLO010000005.1"/>
</dbReference>
<evidence type="ECO:0000313" key="6">
    <source>
        <dbReference type="Proteomes" id="UP000255108"/>
    </source>
</evidence>
<reference evidence="4 6" key="1">
    <citation type="submission" date="2018-06" db="EMBL/GenBank/DDBJ databases">
        <authorList>
            <consortium name="Pathogen Informatics"/>
            <person name="Doyle S."/>
        </authorList>
    </citation>
    <scope>NUCLEOTIDE SEQUENCE [LARGE SCALE GENOMIC DNA]</scope>
    <source>
        <strain evidence="4 6">NCTC11159</strain>
    </source>
</reference>
<evidence type="ECO:0000313" key="7">
    <source>
        <dbReference type="Proteomes" id="UP000295794"/>
    </source>
</evidence>